<reference evidence="4 5" key="1">
    <citation type="journal article" date="2020" name="IScience">
        <title>Genome Sequencing of the Endangered Kingdonia uniflora (Circaeasteraceae, Ranunculales) Reveals Potential Mechanisms of Evolutionary Specialization.</title>
        <authorList>
            <person name="Sun Y."/>
            <person name="Deng T."/>
            <person name="Zhang A."/>
            <person name="Moore M.J."/>
            <person name="Landis J.B."/>
            <person name="Lin N."/>
            <person name="Zhang H."/>
            <person name="Zhang X."/>
            <person name="Huang J."/>
            <person name="Zhang X."/>
            <person name="Sun H."/>
            <person name="Wang H."/>
        </authorList>
    </citation>
    <scope>NUCLEOTIDE SEQUENCE [LARGE SCALE GENOMIC DNA]</scope>
    <source>
        <strain evidence="4">TB1705</strain>
        <tissue evidence="4">Leaf</tissue>
    </source>
</reference>
<accession>A0A7J7NRP1</accession>
<name>A0A7J7NRP1_9MAGN</name>
<evidence type="ECO:0000256" key="1">
    <source>
        <dbReference type="ARBA" id="ARBA00022448"/>
    </source>
</evidence>
<dbReference type="InterPro" id="IPR007930">
    <property type="entry name" value="DUF724"/>
</dbReference>
<evidence type="ECO:0000256" key="2">
    <source>
        <dbReference type="ARBA" id="ARBA00022604"/>
    </source>
</evidence>
<sequence>MPQTPHYHPLDKYKGKVREGMVQGLEMAFVNLSEEIRNLVNPQSLWSGLKGFKEQLSQLEEMGFNVTMVRGRLDKLQGIAKREQPSQVPTEELKSDIAMEEANISLIRSRILVLEGDIEKSKVVINNKKSKIEELKNDLVKIVEEFKSLAKSAWN</sequence>
<dbReference type="OrthoDB" id="687110at2759"/>
<dbReference type="AlphaFoldDB" id="A0A7J7NRP1"/>
<evidence type="ECO:0000256" key="3">
    <source>
        <dbReference type="SAM" id="Coils"/>
    </source>
</evidence>
<evidence type="ECO:0000313" key="5">
    <source>
        <dbReference type="Proteomes" id="UP000541444"/>
    </source>
</evidence>
<organism evidence="4 5">
    <name type="scientific">Kingdonia uniflora</name>
    <dbReference type="NCBI Taxonomy" id="39325"/>
    <lineage>
        <taxon>Eukaryota</taxon>
        <taxon>Viridiplantae</taxon>
        <taxon>Streptophyta</taxon>
        <taxon>Embryophyta</taxon>
        <taxon>Tracheophyta</taxon>
        <taxon>Spermatophyta</taxon>
        <taxon>Magnoliopsida</taxon>
        <taxon>Ranunculales</taxon>
        <taxon>Circaeasteraceae</taxon>
        <taxon>Kingdonia</taxon>
    </lineage>
</organism>
<comment type="caution">
    <text evidence="4">The sequence shown here is derived from an EMBL/GenBank/DDBJ whole genome shotgun (WGS) entry which is preliminary data.</text>
</comment>
<proteinExistence type="predicted"/>
<keyword evidence="2" id="KW-0341">Growth regulation</keyword>
<protein>
    <submittedName>
        <fullName evidence="4">Uncharacterized protein</fullName>
    </submittedName>
</protein>
<feature type="coiled-coil region" evidence="3">
    <location>
        <begin position="118"/>
        <end position="152"/>
    </location>
</feature>
<keyword evidence="3" id="KW-0175">Coiled coil</keyword>
<keyword evidence="1" id="KW-0813">Transport</keyword>
<gene>
    <name evidence="4" type="ORF">GIB67_004024</name>
</gene>
<dbReference type="Pfam" id="PF05266">
    <property type="entry name" value="DUF724"/>
    <property type="match status" value="1"/>
</dbReference>
<dbReference type="Proteomes" id="UP000541444">
    <property type="component" value="Unassembled WGS sequence"/>
</dbReference>
<evidence type="ECO:0000313" key="4">
    <source>
        <dbReference type="EMBL" id="KAF6169632.1"/>
    </source>
</evidence>
<dbReference type="EMBL" id="JACGCM010000628">
    <property type="protein sequence ID" value="KAF6169632.1"/>
    <property type="molecule type" value="Genomic_DNA"/>
</dbReference>
<keyword evidence="5" id="KW-1185">Reference proteome</keyword>